<protein>
    <submittedName>
        <fullName evidence="2">Uncharacterized protein</fullName>
    </submittedName>
</protein>
<evidence type="ECO:0000256" key="1">
    <source>
        <dbReference type="SAM" id="MobiDB-lite"/>
    </source>
</evidence>
<sequence length="56" mass="6434">MIAVAERLQRMARMAFADPLTGVGNRRAMDDALAEPAATRRTRRDRRHGRRRRSEG</sequence>
<reference evidence="3" key="1">
    <citation type="journal article" date="2019" name="Int. J. Syst. Evol. Microbiol.">
        <title>The Global Catalogue of Microorganisms (GCM) 10K type strain sequencing project: providing services to taxonomists for standard genome sequencing and annotation.</title>
        <authorList>
            <consortium name="The Broad Institute Genomics Platform"/>
            <consortium name="The Broad Institute Genome Sequencing Center for Infectious Disease"/>
            <person name="Wu L."/>
            <person name="Ma J."/>
        </authorList>
    </citation>
    <scope>NUCLEOTIDE SEQUENCE [LARGE SCALE GENOMIC DNA]</scope>
    <source>
        <strain evidence="3">NBRC 108730</strain>
    </source>
</reference>
<dbReference type="Proteomes" id="UP001157017">
    <property type="component" value="Unassembled WGS sequence"/>
</dbReference>
<keyword evidence="3" id="KW-1185">Reference proteome</keyword>
<dbReference type="EMBL" id="BSUZ01000001">
    <property type="protein sequence ID" value="GMA88680.1"/>
    <property type="molecule type" value="Genomic_DNA"/>
</dbReference>
<organism evidence="2 3">
    <name type="scientific">Angustibacter aerolatus</name>
    <dbReference type="NCBI Taxonomy" id="1162965"/>
    <lineage>
        <taxon>Bacteria</taxon>
        <taxon>Bacillati</taxon>
        <taxon>Actinomycetota</taxon>
        <taxon>Actinomycetes</taxon>
        <taxon>Kineosporiales</taxon>
        <taxon>Kineosporiaceae</taxon>
    </lineage>
</organism>
<accession>A0ABQ6JK90</accession>
<dbReference type="InterPro" id="IPR043128">
    <property type="entry name" value="Rev_trsase/Diguanyl_cyclase"/>
</dbReference>
<name>A0ABQ6JK90_9ACTN</name>
<feature type="compositionally biased region" description="Basic residues" evidence="1">
    <location>
        <begin position="40"/>
        <end position="56"/>
    </location>
</feature>
<proteinExistence type="predicted"/>
<feature type="region of interest" description="Disordered" evidence="1">
    <location>
        <begin position="21"/>
        <end position="56"/>
    </location>
</feature>
<evidence type="ECO:0000313" key="3">
    <source>
        <dbReference type="Proteomes" id="UP001157017"/>
    </source>
</evidence>
<comment type="caution">
    <text evidence="2">The sequence shown here is derived from an EMBL/GenBank/DDBJ whole genome shotgun (WGS) entry which is preliminary data.</text>
</comment>
<dbReference type="Gene3D" id="3.30.70.270">
    <property type="match status" value="1"/>
</dbReference>
<gene>
    <name evidence="2" type="ORF">GCM10025868_39300</name>
</gene>
<evidence type="ECO:0000313" key="2">
    <source>
        <dbReference type="EMBL" id="GMA88680.1"/>
    </source>
</evidence>